<name>A0A2G8L354_STIJA</name>
<organism evidence="2 3">
    <name type="scientific">Stichopus japonicus</name>
    <name type="common">Sea cucumber</name>
    <dbReference type="NCBI Taxonomy" id="307972"/>
    <lineage>
        <taxon>Eukaryota</taxon>
        <taxon>Metazoa</taxon>
        <taxon>Echinodermata</taxon>
        <taxon>Eleutherozoa</taxon>
        <taxon>Echinozoa</taxon>
        <taxon>Holothuroidea</taxon>
        <taxon>Aspidochirotacea</taxon>
        <taxon>Aspidochirotida</taxon>
        <taxon>Stichopodidae</taxon>
        <taxon>Apostichopus</taxon>
    </lineage>
</organism>
<dbReference type="Proteomes" id="UP000230750">
    <property type="component" value="Unassembled WGS sequence"/>
</dbReference>
<sequence length="64" mass="7369">IIISHLQCRSFEATQMVFCRTNGWSWPPHPLQFVALGFLLYFSVFYFGVANLVLPSKWQLAGYA</sequence>
<evidence type="ECO:0000256" key="1">
    <source>
        <dbReference type="SAM" id="Phobius"/>
    </source>
</evidence>
<accession>A0A2G8L354</accession>
<evidence type="ECO:0000313" key="3">
    <source>
        <dbReference type="Proteomes" id="UP000230750"/>
    </source>
</evidence>
<comment type="caution">
    <text evidence="2">The sequence shown here is derived from an EMBL/GenBank/DDBJ whole genome shotgun (WGS) entry which is preliminary data.</text>
</comment>
<dbReference type="STRING" id="307972.A0A2G8L354"/>
<keyword evidence="1" id="KW-0472">Membrane</keyword>
<keyword evidence="1" id="KW-1133">Transmembrane helix</keyword>
<gene>
    <name evidence="2" type="ORF">BSL78_08449</name>
</gene>
<keyword evidence="3" id="KW-1185">Reference proteome</keyword>
<evidence type="ECO:0000313" key="2">
    <source>
        <dbReference type="EMBL" id="PIK54672.1"/>
    </source>
</evidence>
<dbReference type="OrthoDB" id="9909019at2759"/>
<dbReference type="EMBL" id="MRZV01000239">
    <property type="protein sequence ID" value="PIK54672.1"/>
    <property type="molecule type" value="Genomic_DNA"/>
</dbReference>
<dbReference type="GO" id="GO:0016740">
    <property type="term" value="F:transferase activity"/>
    <property type="evidence" value="ECO:0007669"/>
    <property type="project" value="UniProtKB-KW"/>
</dbReference>
<feature type="non-terminal residue" evidence="2">
    <location>
        <position position="1"/>
    </location>
</feature>
<feature type="transmembrane region" description="Helical" evidence="1">
    <location>
        <begin position="33"/>
        <end position="54"/>
    </location>
</feature>
<reference evidence="2 3" key="1">
    <citation type="journal article" date="2017" name="PLoS Biol.">
        <title>The sea cucumber genome provides insights into morphological evolution and visceral regeneration.</title>
        <authorList>
            <person name="Zhang X."/>
            <person name="Sun L."/>
            <person name="Yuan J."/>
            <person name="Sun Y."/>
            <person name="Gao Y."/>
            <person name="Zhang L."/>
            <person name="Li S."/>
            <person name="Dai H."/>
            <person name="Hamel J.F."/>
            <person name="Liu C."/>
            <person name="Yu Y."/>
            <person name="Liu S."/>
            <person name="Lin W."/>
            <person name="Guo K."/>
            <person name="Jin S."/>
            <person name="Xu P."/>
            <person name="Storey K.B."/>
            <person name="Huan P."/>
            <person name="Zhang T."/>
            <person name="Zhou Y."/>
            <person name="Zhang J."/>
            <person name="Lin C."/>
            <person name="Li X."/>
            <person name="Xing L."/>
            <person name="Huo D."/>
            <person name="Sun M."/>
            <person name="Wang L."/>
            <person name="Mercier A."/>
            <person name="Li F."/>
            <person name="Yang H."/>
            <person name="Xiang J."/>
        </authorList>
    </citation>
    <scope>NUCLEOTIDE SEQUENCE [LARGE SCALE GENOMIC DNA]</scope>
    <source>
        <strain evidence="2">Shaxun</strain>
        <tissue evidence="2">Muscle</tissue>
    </source>
</reference>
<keyword evidence="1" id="KW-0812">Transmembrane</keyword>
<feature type="non-terminal residue" evidence="2">
    <location>
        <position position="64"/>
    </location>
</feature>
<protein>
    <submittedName>
        <fullName evidence="2">Putative palmitoyltransferase ZDHHC1 isoform X3</fullName>
    </submittedName>
</protein>
<keyword evidence="2" id="KW-0808">Transferase</keyword>
<dbReference type="AlphaFoldDB" id="A0A2G8L354"/>
<proteinExistence type="predicted"/>